<dbReference type="EMBL" id="GGEC01083570">
    <property type="protein sequence ID" value="MBX64054.1"/>
    <property type="molecule type" value="Transcribed_RNA"/>
</dbReference>
<proteinExistence type="predicted"/>
<protein>
    <submittedName>
        <fullName evidence="1">Uncharacterized protein</fullName>
    </submittedName>
</protein>
<organism evidence="1">
    <name type="scientific">Rhizophora mucronata</name>
    <name type="common">Asiatic mangrove</name>
    <dbReference type="NCBI Taxonomy" id="61149"/>
    <lineage>
        <taxon>Eukaryota</taxon>
        <taxon>Viridiplantae</taxon>
        <taxon>Streptophyta</taxon>
        <taxon>Embryophyta</taxon>
        <taxon>Tracheophyta</taxon>
        <taxon>Spermatophyta</taxon>
        <taxon>Magnoliopsida</taxon>
        <taxon>eudicotyledons</taxon>
        <taxon>Gunneridae</taxon>
        <taxon>Pentapetalae</taxon>
        <taxon>rosids</taxon>
        <taxon>fabids</taxon>
        <taxon>Malpighiales</taxon>
        <taxon>Rhizophoraceae</taxon>
        <taxon>Rhizophora</taxon>
    </lineage>
</organism>
<sequence>MLGKACDHGIPRNLIFLRHFIKLPLSVINATTLCIQCD</sequence>
<evidence type="ECO:0000313" key="1">
    <source>
        <dbReference type="EMBL" id="MBX64054.1"/>
    </source>
</evidence>
<dbReference type="AlphaFoldDB" id="A0A2P2QAV2"/>
<reference evidence="1" key="1">
    <citation type="submission" date="2018-02" db="EMBL/GenBank/DDBJ databases">
        <title>Rhizophora mucronata_Transcriptome.</title>
        <authorList>
            <person name="Meera S.P."/>
            <person name="Sreeshan A."/>
            <person name="Augustine A."/>
        </authorList>
    </citation>
    <scope>NUCLEOTIDE SEQUENCE</scope>
    <source>
        <tissue evidence="1">Leaf</tissue>
    </source>
</reference>
<accession>A0A2P2QAV2</accession>
<name>A0A2P2QAV2_RHIMU</name>